<evidence type="ECO:0000256" key="1">
    <source>
        <dbReference type="SAM" id="MobiDB-lite"/>
    </source>
</evidence>
<dbReference type="GO" id="GO:0007131">
    <property type="term" value="P:reciprocal meiotic recombination"/>
    <property type="evidence" value="ECO:0007669"/>
    <property type="project" value="InterPro"/>
</dbReference>
<feature type="region of interest" description="Disordered" evidence="1">
    <location>
        <begin position="546"/>
        <end position="582"/>
    </location>
</feature>
<dbReference type="RefSeq" id="XP_002552668.1">
    <property type="nucleotide sequence ID" value="XM_002552622.1"/>
</dbReference>
<feature type="region of interest" description="Disordered" evidence="1">
    <location>
        <begin position="422"/>
        <end position="461"/>
    </location>
</feature>
<dbReference type="AlphaFoldDB" id="C5DEL9"/>
<accession>C5DEL9</accession>
<protein>
    <submittedName>
        <fullName evidence="2">KLTH0C10318p</fullName>
    </submittedName>
</protein>
<evidence type="ECO:0000313" key="3">
    <source>
        <dbReference type="Proteomes" id="UP000002036"/>
    </source>
</evidence>
<keyword evidence="3" id="KW-1185">Reference proteome</keyword>
<feature type="region of interest" description="Disordered" evidence="1">
    <location>
        <begin position="363"/>
        <end position="406"/>
    </location>
</feature>
<dbReference type="STRING" id="559295.C5DEL9"/>
<dbReference type="EMBL" id="CU928167">
    <property type="protein sequence ID" value="CAR22230.1"/>
    <property type="molecule type" value="Genomic_DNA"/>
</dbReference>
<dbReference type="Proteomes" id="UP000002036">
    <property type="component" value="Chromosome C"/>
</dbReference>
<feature type="compositionally biased region" description="Polar residues" evidence="1">
    <location>
        <begin position="394"/>
        <end position="406"/>
    </location>
</feature>
<dbReference type="GeneID" id="8291548"/>
<evidence type="ECO:0000313" key="2">
    <source>
        <dbReference type="EMBL" id="CAR22230.1"/>
    </source>
</evidence>
<feature type="compositionally biased region" description="Basic residues" evidence="1">
    <location>
        <begin position="563"/>
        <end position="577"/>
    </location>
</feature>
<dbReference type="eggNOG" id="ENOG502QVW0">
    <property type="taxonomic scope" value="Eukaryota"/>
</dbReference>
<reference evidence="2 3" key="1">
    <citation type="journal article" date="2009" name="Genome Res.">
        <title>Comparative genomics of protoploid Saccharomycetaceae.</title>
        <authorList>
            <consortium name="The Genolevures Consortium"/>
            <person name="Souciet J.-L."/>
            <person name="Dujon B."/>
            <person name="Gaillardin C."/>
            <person name="Johnston M."/>
            <person name="Baret P.V."/>
            <person name="Cliften P."/>
            <person name="Sherman D.J."/>
            <person name="Weissenbach J."/>
            <person name="Westhof E."/>
            <person name="Wincker P."/>
            <person name="Jubin C."/>
            <person name="Poulain J."/>
            <person name="Barbe V."/>
            <person name="Segurens B."/>
            <person name="Artiguenave F."/>
            <person name="Anthouard V."/>
            <person name="Vacherie B."/>
            <person name="Val M.-E."/>
            <person name="Fulton R.S."/>
            <person name="Minx P."/>
            <person name="Wilson R."/>
            <person name="Durrens P."/>
            <person name="Jean G."/>
            <person name="Marck C."/>
            <person name="Martin T."/>
            <person name="Nikolski M."/>
            <person name="Rolland T."/>
            <person name="Seret M.-L."/>
            <person name="Casaregola S."/>
            <person name="Despons L."/>
            <person name="Fairhead C."/>
            <person name="Fischer G."/>
            <person name="Lafontaine I."/>
            <person name="Leh V."/>
            <person name="Lemaire M."/>
            <person name="de Montigny J."/>
            <person name="Neuveglise C."/>
            <person name="Thierry A."/>
            <person name="Blanc-Lenfle I."/>
            <person name="Bleykasten C."/>
            <person name="Diffels J."/>
            <person name="Fritsch E."/>
            <person name="Frangeul L."/>
            <person name="Goeffon A."/>
            <person name="Jauniaux N."/>
            <person name="Kachouri-Lafond R."/>
            <person name="Payen C."/>
            <person name="Potier S."/>
            <person name="Pribylova L."/>
            <person name="Ozanne C."/>
            <person name="Richard G.-F."/>
            <person name="Sacerdot C."/>
            <person name="Straub M.-L."/>
            <person name="Talla E."/>
        </authorList>
    </citation>
    <scope>NUCLEOTIDE SEQUENCE [LARGE SCALE GENOMIC DNA]</scope>
    <source>
        <strain evidence="3">ATCC 56472 / CBS 6340 / NRRL Y-8284</strain>
    </source>
</reference>
<sequence length="773" mass="86123">MSQLNGEVQKLIKLAETGYLGRELNFLKSLQSRKEKGASVGAKTKRSLCDLLKKDSKSLEPFRWQLADITVQVVLASNAEGIDSDNSGYMWSVLMRPQSWSTSDYDSHFLKTLINFGLDFDEPHSWKCIALLLEIAVDEPKRCKPVLASMLQVKYRKALRDALENTRDFQLANVLVRLLGFLFPRKAVSGAAQLQCSLQIWDEPYKNESFFNDSCYPSKKSSSLEFALKRMGPFPCFGHLKSFSFVTGSSSEETETIKNANFVQCTDSMLYVWTASSHFAEFQLKHLEATKCTVEGGLRLKLLNPRNTIYFPVQSVFSAMPSKACYLLIVFEDALLAETCLKSTRRHKISEVESFITLPLNSSITENSDNASPKKSENLAYNKSSSGSGNSPSWQPLSKNIQDAPNSNGLVLKLKSDEWDFDSPMDTDKSVSSPPTGEEADSISRSGEEHNHDEHSPLVMMQKRKQARAERRLTGIVPPKLANITSSECKATNGALFNHVKEKGESAAASVSVGSSRTQKPRLPKSKFAGSIKQQDLLRLESIFNSTEQKANPRKPKDLHSAPRNKGHAKTSHKSHKPPTDPLKMYKRSAEEAEVGLLNAKRVAYAAEEEAAKVITTQAKAAVVKITTEPKPLFNPSAIETTSLSPGALVKAPPSPEITNFESTTIATPSGILQGKGPDHTDNSFTNKLQEQIFKSVTCFSEELVRRIEIVNEELNNKVFLELSEKYQRMFDQLQASFQSDVSNMSQFVGEIKDLLHLPEDQLVKAIRQKKFN</sequence>
<name>C5DEL9_LACTC</name>
<proteinExistence type="predicted"/>
<feature type="region of interest" description="Disordered" evidence="1">
    <location>
        <begin position="508"/>
        <end position="528"/>
    </location>
</feature>
<dbReference type="InParanoid" id="C5DEL9"/>
<dbReference type="HOGENOM" id="CLU_334647_0_0_1"/>
<feature type="compositionally biased region" description="Low complexity" evidence="1">
    <location>
        <begin position="384"/>
        <end position="393"/>
    </location>
</feature>
<organism evidence="2 3">
    <name type="scientific">Lachancea thermotolerans (strain ATCC 56472 / CBS 6340 / NRRL Y-8284)</name>
    <name type="common">Yeast</name>
    <name type="synonym">Kluyveromyces thermotolerans</name>
    <dbReference type="NCBI Taxonomy" id="559295"/>
    <lineage>
        <taxon>Eukaryota</taxon>
        <taxon>Fungi</taxon>
        <taxon>Dikarya</taxon>
        <taxon>Ascomycota</taxon>
        <taxon>Saccharomycotina</taxon>
        <taxon>Saccharomycetes</taxon>
        <taxon>Saccharomycetales</taxon>
        <taxon>Saccharomycetaceae</taxon>
        <taxon>Lachancea</taxon>
    </lineage>
</organism>
<dbReference type="FunCoup" id="C5DEL9">
    <property type="interactions" value="132"/>
</dbReference>
<feature type="compositionally biased region" description="Basic and acidic residues" evidence="1">
    <location>
        <begin position="446"/>
        <end position="456"/>
    </location>
</feature>
<dbReference type="InterPro" id="IPR012491">
    <property type="entry name" value="Red1/Rec10"/>
</dbReference>
<gene>
    <name evidence="2" type="ordered locus">KLTH0C10318g</name>
</gene>
<dbReference type="KEGG" id="lth:KLTH0C10318g"/>
<dbReference type="OrthoDB" id="3980800at2759"/>
<dbReference type="Pfam" id="PF07964">
    <property type="entry name" value="Red1"/>
    <property type="match status" value="2"/>
</dbReference>